<evidence type="ECO:0000259" key="1">
    <source>
        <dbReference type="PROSITE" id="PS50280"/>
    </source>
</evidence>
<reference evidence="3" key="1">
    <citation type="submission" date="2025-08" db="UniProtKB">
        <authorList>
            <consortium name="RefSeq"/>
        </authorList>
    </citation>
    <scope>IDENTIFICATION</scope>
    <source>
        <strain evidence="3">J_2021</strain>
        <tissue evidence="3">Erythrocytes</tissue>
    </source>
</reference>
<dbReference type="Proteomes" id="UP000186698">
    <property type="component" value="Chromosome 9_10S"/>
</dbReference>
<keyword evidence="2" id="KW-1185">Reference proteome</keyword>
<organism evidence="2 3">
    <name type="scientific">Xenopus laevis</name>
    <name type="common">African clawed frog</name>
    <dbReference type="NCBI Taxonomy" id="8355"/>
    <lineage>
        <taxon>Eukaryota</taxon>
        <taxon>Metazoa</taxon>
        <taxon>Chordata</taxon>
        <taxon>Craniata</taxon>
        <taxon>Vertebrata</taxon>
        <taxon>Euteleostomi</taxon>
        <taxon>Amphibia</taxon>
        <taxon>Batrachia</taxon>
        <taxon>Anura</taxon>
        <taxon>Pipoidea</taxon>
        <taxon>Pipidae</taxon>
        <taxon>Xenopodinae</taxon>
        <taxon>Xenopus</taxon>
        <taxon>Xenopus</taxon>
    </lineage>
</organism>
<gene>
    <name evidence="3" type="primary">LOC108702204</name>
</gene>
<dbReference type="OrthoDB" id="9909737at2759"/>
<proteinExistence type="predicted"/>
<evidence type="ECO:0000313" key="3">
    <source>
        <dbReference type="RefSeq" id="XP_041434011.1"/>
    </source>
</evidence>
<dbReference type="PANTHER" id="PTHR47306">
    <property type="entry name" value="SI:CH211-178J18.4-RELATED"/>
    <property type="match status" value="1"/>
</dbReference>
<name>A0A8J1LY87_XENLA</name>
<dbReference type="PROSITE" id="PS50280">
    <property type="entry name" value="SET"/>
    <property type="match status" value="1"/>
</dbReference>
<dbReference type="SUPFAM" id="SSF82199">
    <property type="entry name" value="SET domain"/>
    <property type="match status" value="1"/>
</dbReference>
<dbReference type="KEGG" id="xla:108702204"/>
<evidence type="ECO:0000313" key="2">
    <source>
        <dbReference type="Proteomes" id="UP000186698"/>
    </source>
</evidence>
<dbReference type="InterPro" id="IPR001214">
    <property type="entry name" value="SET_dom"/>
</dbReference>
<dbReference type="Pfam" id="PF00856">
    <property type="entry name" value="SET"/>
    <property type="match status" value="1"/>
</dbReference>
<dbReference type="AlphaFoldDB" id="A0A8J1LY87"/>
<feature type="domain" description="SET" evidence="1">
    <location>
        <begin position="500"/>
        <end position="631"/>
    </location>
</feature>
<sequence>MSTKKIMEEAGLHRKHTSNSPLLQGFRSYLEKKYAKSGIKHEYFFNTALLVDNVSRWLHFVNPNEPSTSCIHNIERSMEFFREIGASAASRATARNYMSGVKKCIAYVTSEDQLLEEDPSLRGSIQKFLKSITEVQKSICRGASKENSVGRCTNPRECQEVLKLANHYFAEIIDRANTRTELQERDMTSVLFYLEALLILQHLQRPSVIQHMTVQQWLERKRYQSRSKDSARAAVIKVKDGAQHVVVLNEVEEMWFDTYFRFIRPTFIKRITNGDKGYFFVSSKGSKIQNPTTDVHRFQERFNACLSTGKEALQIFEKFIICESSLEDQELLKIYLRADFEAIESNHTQYVRAAMRVSELQRTWEEPSNSRDGQVSGKFKEKSSEKEISYKKIENMFKVELDSKGPTLKQCREVPEMHGKYCFDRWRRQQTKCRMDAVIAHYKHEKPTPSHVYNYLWLQAWSKNVPSVEEILLHWEARKQPRREDNDRKIQRLIETQQWPGLSIIDDPDKGQNVVTLKPFQKGDYICDYHGKEISAKEGEQLMRSVEQCEMGYLYFFMDRKNKRRCIDAQNVPCPCHSELATTYGRKINHSRKRPNLKPTMKYFADDSRPHILFLANKNIDVGTELLFDYGVTRKSFSGEGAELSWIDD</sequence>
<dbReference type="InterPro" id="IPR046341">
    <property type="entry name" value="SET_dom_sf"/>
</dbReference>
<dbReference type="Gene3D" id="2.170.270.10">
    <property type="entry name" value="SET domain"/>
    <property type="match status" value="1"/>
</dbReference>
<dbReference type="PANTHER" id="PTHR47306:SF2">
    <property type="entry name" value="CORE-BINDING (CB) DOMAIN-CONTAINING PROTEIN"/>
    <property type="match status" value="1"/>
</dbReference>
<dbReference type="GeneID" id="108702204"/>
<dbReference type="SMART" id="SM00317">
    <property type="entry name" value="SET"/>
    <property type="match status" value="1"/>
</dbReference>
<protein>
    <submittedName>
        <fullName evidence="3">Uncharacterized protein LOC108702204</fullName>
    </submittedName>
</protein>
<accession>A0A8J1LY87</accession>
<dbReference type="RefSeq" id="XP_041434011.1">
    <property type="nucleotide sequence ID" value="XM_041578077.1"/>
</dbReference>